<protein>
    <submittedName>
        <fullName evidence="1">Uncharacterized protein</fullName>
    </submittedName>
</protein>
<evidence type="ECO:0000313" key="1">
    <source>
        <dbReference type="EMBL" id="MFD2027636.1"/>
    </source>
</evidence>
<reference evidence="2" key="1">
    <citation type="journal article" date="2019" name="Int. J. Syst. Evol. Microbiol.">
        <title>The Global Catalogue of Microorganisms (GCM) 10K type strain sequencing project: providing services to taxonomists for standard genome sequencing and annotation.</title>
        <authorList>
            <consortium name="The Broad Institute Genomics Platform"/>
            <consortium name="The Broad Institute Genome Sequencing Center for Infectious Disease"/>
            <person name="Wu L."/>
            <person name="Ma J."/>
        </authorList>
    </citation>
    <scope>NUCLEOTIDE SEQUENCE [LARGE SCALE GENOMIC DNA]</scope>
    <source>
        <strain evidence="2">CCM 7043</strain>
    </source>
</reference>
<sequence length="298" mass="33991">MPDLPDHEERHIRQYVEGQIRDDDTPVTLVQKVESRRLWGQVHDIYDVHTTEDRWWVITAMTNLYSQAEFPKLDTAFTFHLGLMMQLQERDRVEIDEDSAREVLGAWRRYRAAVDAMNDAREAEDYQAVGVKCREALIAFGVQHQAAEWLPDQAAPPKRADFKGCTDRYAQALATGRFRRYLKEIAAKAWDLAVGLQHDANATAWDAEITLDAIGHVLDVYSIAIRKTKMDPPSRCPACESYRFVTDGDLAEREGKSGWLSSEVCSACGHRGPETFRSWHEMDRALEDAARGRDAPPE</sequence>
<organism evidence="1 2">
    <name type="scientific">Promicromonospora aerolata</name>
    <dbReference type="NCBI Taxonomy" id="195749"/>
    <lineage>
        <taxon>Bacteria</taxon>
        <taxon>Bacillati</taxon>
        <taxon>Actinomycetota</taxon>
        <taxon>Actinomycetes</taxon>
        <taxon>Micrococcales</taxon>
        <taxon>Promicromonosporaceae</taxon>
        <taxon>Promicromonospora</taxon>
    </lineage>
</organism>
<comment type="caution">
    <text evidence="1">The sequence shown here is derived from an EMBL/GenBank/DDBJ whole genome shotgun (WGS) entry which is preliminary data.</text>
</comment>
<dbReference type="EMBL" id="JBHUHF010000001">
    <property type="protein sequence ID" value="MFD2027636.1"/>
    <property type="molecule type" value="Genomic_DNA"/>
</dbReference>
<evidence type="ECO:0000313" key="2">
    <source>
        <dbReference type="Proteomes" id="UP001597338"/>
    </source>
</evidence>
<name>A0ABW4VA95_9MICO</name>
<gene>
    <name evidence="1" type="ORF">ACFSL2_19195</name>
</gene>
<proteinExistence type="predicted"/>
<keyword evidence="2" id="KW-1185">Reference proteome</keyword>
<dbReference type="RefSeq" id="WP_377199367.1">
    <property type="nucleotide sequence ID" value="NZ_JBHUHF010000001.1"/>
</dbReference>
<accession>A0ABW4VA95</accession>
<dbReference type="Proteomes" id="UP001597338">
    <property type="component" value="Unassembled WGS sequence"/>
</dbReference>